<dbReference type="InterPro" id="IPR018705">
    <property type="entry name" value="DUF2134_membrane"/>
</dbReference>
<dbReference type="STRING" id="288768.SAMEA3906486_04140"/>
<name>A0A157SPV5_9BORD</name>
<gene>
    <name evidence="3" type="ORF">SAMEA3906486_04140</name>
</gene>
<dbReference type="AlphaFoldDB" id="A0A157SPV5"/>
<dbReference type="OrthoDB" id="8534992at2"/>
<dbReference type="Proteomes" id="UP000076848">
    <property type="component" value="Unassembled WGS sequence"/>
</dbReference>
<organism evidence="3 4">
    <name type="scientific">Bordetella ansorpii</name>
    <dbReference type="NCBI Taxonomy" id="288768"/>
    <lineage>
        <taxon>Bacteria</taxon>
        <taxon>Pseudomonadati</taxon>
        <taxon>Pseudomonadota</taxon>
        <taxon>Betaproteobacteria</taxon>
        <taxon>Burkholderiales</taxon>
        <taxon>Alcaligenaceae</taxon>
        <taxon>Bordetella</taxon>
    </lineage>
</organism>
<evidence type="ECO:0000256" key="1">
    <source>
        <dbReference type="SAM" id="Phobius"/>
    </source>
</evidence>
<evidence type="ECO:0000259" key="2">
    <source>
        <dbReference type="Pfam" id="PF09977"/>
    </source>
</evidence>
<keyword evidence="4" id="KW-1185">Reference proteome</keyword>
<dbReference type="RefSeq" id="WP_156513459.1">
    <property type="nucleotide sequence ID" value="NZ_FKIF01000007.1"/>
</dbReference>
<accession>A0A157SPV5</accession>
<keyword evidence="1" id="KW-0472">Membrane</keyword>
<keyword evidence="1" id="KW-1133">Transmembrane helix</keyword>
<feature type="domain" description="DUF2134" evidence="2">
    <location>
        <begin position="58"/>
        <end position="149"/>
    </location>
</feature>
<proteinExistence type="predicted"/>
<protein>
    <submittedName>
        <fullName evidence="3">Predicted membrane protein</fullName>
    </submittedName>
</protein>
<feature type="transmembrane region" description="Helical" evidence="1">
    <location>
        <begin position="21"/>
        <end position="42"/>
    </location>
</feature>
<reference evidence="3 4" key="1">
    <citation type="submission" date="2016-04" db="EMBL/GenBank/DDBJ databases">
        <authorList>
            <consortium name="Pathogen Informatics"/>
        </authorList>
    </citation>
    <scope>NUCLEOTIDE SEQUENCE [LARGE SCALE GENOMIC DNA]</scope>
    <source>
        <strain evidence="3 4">H050680373</strain>
    </source>
</reference>
<evidence type="ECO:0000313" key="4">
    <source>
        <dbReference type="Proteomes" id="UP000076848"/>
    </source>
</evidence>
<keyword evidence="1" id="KW-0812">Transmembrane</keyword>
<dbReference type="EMBL" id="FKIF01000007">
    <property type="protein sequence ID" value="SAI72442.1"/>
    <property type="molecule type" value="Genomic_DNA"/>
</dbReference>
<sequence length="734" mass="74512">MPHMRFPRLPRRQRGSILIPAAMAILLGMVLLWGVQLGYAFYLKRELQKTVDMAALTAAQVLAGGGATECAAAVTAARSAITANMRDVGTPQVACVRWDGKNAALAPRYIRSADIGAGERYNAVSINLSTTAPSLFPFTEGVTLYAEAVGARPAEPIAAFSVGTRLATAENGAVLTNLLRGVGLNIAGTALVGYDSGLANVKITPAGLLNQLGIDVPANISVADLNQLLAAQTRPLSALLDAAVTVAGHGELLAANVGLLNAIQTQLGVSNLQVQLGSNQDGRASSLFTKIVAPTAQAALNAEVNVLDLIGTAIGVGTGGHAIASTLSFDFLGISVRPQFSVIEPPSIAIGGVGATAYTAQVRLYVPIKVNTPSLLGGLINLNLDLPIVVDLVDGKGILQSLCQARDSSDRDLANIAVQSSILKVCVGGPPAGAGANWPFSTSASCDQGLTNKQMLQLGILGGVNLATLNTKLAVEALPANGSADFYVGQTRQIPATGNPLLIGDTLKNVTDALLSALLGSSLQGGQNLSGAQNTQLRNQLATKYWQDTAMQYPCNADGISSSAAACRGQRQQAALQAISASTSGLGGFLGGLTSNTLGLVGNLVTLNVAGLVGNVGGIVGGLLGTVGSTLTQVTEALGLGPCSSALTGSQAGCINTLSNTLAQNASAPAVGNPPNAVVALAGLVLGALQQPLNSIGTSIIKPVVENVIGLQVGQTDVKLMSLQCNGNEVQLVY</sequence>
<dbReference type="Pfam" id="PF09977">
    <property type="entry name" value="Tad_C"/>
    <property type="match status" value="1"/>
</dbReference>
<evidence type="ECO:0000313" key="3">
    <source>
        <dbReference type="EMBL" id="SAI72442.1"/>
    </source>
</evidence>